<feature type="signal peptide" evidence="1">
    <location>
        <begin position="1"/>
        <end position="23"/>
    </location>
</feature>
<sequence>MKNTLIKCSAAAALLAAASAAMASTMDCCGSIECCLRMLAQCCGG</sequence>
<dbReference type="Proteomes" id="UP000484015">
    <property type="component" value="Unassembled WGS sequence"/>
</dbReference>
<name>A0A6L6Q1V2_9BURK</name>
<evidence type="ECO:0000313" key="2">
    <source>
        <dbReference type="EMBL" id="MTW03516.1"/>
    </source>
</evidence>
<evidence type="ECO:0000256" key="1">
    <source>
        <dbReference type="SAM" id="SignalP"/>
    </source>
</evidence>
<comment type="caution">
    <text evidence="2">The sequence shown here is derived from an EMBL/GenBank/DDBJ whole genome shotgun (WGS) entry which is preliminary data.</text>
</comment>
<reference evidence="2 3" key="1">
    <citation type="submission" date="2019-11" db="EMBL/GenBank/DDBJ databases">
        <title>Type strains purchased from KCTC, JCM and DSMZ.</title>
        <authorList>
            <person name="Lu H."/>
        </authorList>
    </citation>
    <scope>NUCLEOTIDE SEQUENCE [LARGE SCALE GENOMIC DNA]</scope>
    <source>
        <strain evidence="2 3">KCTC 42409</strain>
    </source>
</reference>
<keyword evidence="1" id="KW-0732">Signal</keyword>
<dbReference type="AlphaFoldDB" id="A0A6L6Q1V2"/>
<keyword evidence="3" id="KW-1185">Reference proteome</keyword>
<dbReference type="RefSeq" id="WP_155439897.1">
    <property type="nucleotide sequence ID" value="NZ_WNLA01000010.1"/>
</dbReference>
<evidence type="ECO:0000313" key="3">
    <source>
        <dbReference type="Proteomes" id="UP000484015"/>
    </source>
</evidence>
<feature type="chain" id="PRO_5027098719" evidence="1">
    <location>
        <begin position="24"/>
        <end position="45"/>
    </location>
</feature>
<dbReference type="EMBL" id="WNLA01000010">
    <property type="protein sequence ID" value="MTW03516.1"/>
    <property type="molecule type" value="Genomic_DNA"/>
</dbReference>
<organism evidence="2 3">
    <name type="scientific">Pseudoduganella ginsengisoli</name>
    <dbReference type="NCBI Taxonomy" id="1462440"/>
    <lineage>
        <taxon>Bacteria</taxon>
        <taxon>Pseudomonadati</taxon>
        <taxon>Pseudomonadota</taxon>
        <taxon>Betaproteobacteria</taxon>
        <taxon>Burkholderiales</taxon>
        <taxon>Oxalobacteraceae</taxon>
        <taxon>Telluria group</taxon>
        <taxon>Pseudoduganella</taxon>
    </lineage>
</organism>
<proteinExistence type="predicted"/>
<accession>A0A6L6Q1V2</accession>
<gene>
    <name evidence="2" type="ORF">GM668_15640</name>
</gene>
<protein>
    <submittedName>
        <fullName evidence="2">Uncharacterized protein</fullName>
    </submittedName>
</protein>